<dbReference type="Proteomes" id="UP001589734">
    <property type="component" value="Unassembled WGS sequence"/>
</dbReference>
<gene>
    <name evidence="1" type="ORF">ACFFLS_18620</name>
</gene>
<organism evidence="1 2">
    <name type="scientific">Flavobacterium procerum</name>
    <dbReference type="NCBI Taxonomy" id="1455569"/>
    <lineage>
        <taxon>Bacteria</taxon>
        <taxon>Pseudomonadati</taxon>
        <taxon>Bacteroidota</taxon>
        <taxon>Flavobacteriia</taxon>
        <taxon>Flavobacteriales</taxon>
        <taxon>Flavobacteriaceae</taxon>
        <taxon>Flavobacterium</taxon>
    </lineage>
</organism>
<dbReference type="RefSeq" id="WP_379683614.1">
    <property type="nucleotide sequence ID" value="NZ_JBHLYW010000011.1"/>
</dbReference>
<name>A0ABV6BUF2_9FLAO</name>
<comment type="caution">
    <text evidence="1">The sequence shown here is derived from an EMBL/GenBank/DDBJ whole genome shotgun (WGS) entry which is preliminary data.</text>
</comment>
<reference evidence="1 2" key="1">
    <citation type="submission" date="2024-09" db="EMBL/GenBank/DDBJ databases">
        <authorList>
            <person name="Sun Q."/>
            <person name="Mori K."/>
        </authorList>
    </citation>
    <scope>NUCLEOTIDE SEQUENCE [LARGE SCALE GENOMIC DNA]</scope>
    <source>
        <strain evidence="1 2">CGMCC 1.12926</strain>
    </source>
</reference>
<sequence>MLTKYYFLGLFLSIHLYGQVPEIETNYTKKDSATNPLLQTFLKDYDFVLTYSEQCCAEQYNVLALKNGKWKSWTYLSNFIQWKKEGKNGPIKIDTIKTGTFFGNGKDVNSSKVNKLLAKFKENDFWKLKNDSLNQTRIIQTYIDGGDTIRKKAVITDGKNYVFNVLTRNNARKIQSYYPEYFVKLFPDMTDRKKFIESRDYFLDWWKKFHK</sequence>
<evidence type="ECO:0000313" key="1">
    <source>
        <dbReference type="EMBL" id="MFC0079068.1"/>
    </source>
</evidence>
<proteinExistence type="predicted"/>
<dbReference type="EMBL" id="JBHLYW010000011">
    <property type="protein sequence ID" value="MFC0079068.1"/>
    <property type="molecule type" value="Genomic_DNA"/>
</dbReference>
<evidence type="ECO:0000313" key="2">
    <source>
        <dbReference type="Proteomes" id="UP001589734"/>
    </source>
</evidence>
<protein>
    <submittedName>
        <fullName evidence="1">Uncharacterized protein</fullName>
    </submittedName>
</protein>
<accession>A0ABV6BUF2</accession>
<keyword evidence="2" id="KW-1185">Reference proteome</keyword>